<feature type="compositionally biased region" description="Polar residues" evidence="4">
    <location>
        <begin position="1108"/>
        <end position="1129"/>
    </location>
</feature>
<protein>
    <recommendedName>
        <fullName evidence="5">PIPK domain-containing protein</fullName>
    </recommendedName>
</protein>
<sequence>MSAASTSQKPLPPVPRHYQVHTLTVDARAHLRHLIEGSISDEDQRLFTPTEEKIWADAIETALIELGENVVRGGWLAGLKRGRRVVKERESERSREEANGKGKEKEKDEPPQQDETAETSGEGPTPSPSRLDQIRDTVSRPALPTPKPSIRHLLLCLAPMGSESVLPVDSDFALVPHNPGCIFTNSVFALPEAEDEAKNVVLYGYDDFHGDVNKESPLRIIGGTFSFKGVPSAAHHAHLAKTLRLSIYTFLSLILEQAFLSDASAPLRFPISKPAYLPPPPPMDRRPATFDVKSKIASSRSPFLGGGIFSYFSKKTEDLIQRATPKRSSLDVPRPPSPSAAPVDTSVSTSPQAPSVVSSPYATALMHITRSSSLLSTTPGTIFPPPPLLVTLAEKETQDPTRRLKGDEKAALGSLIGWEGRESRGRGMGGTSGFVRMQGISMLVSTRIIVREPSEGNEEPIVKVTRCDRAKWKTFRYYARDGQDRTLGEAVEELCGRAGEPCNVQECTYSQGDHEVRWLHGGVRVVIGVKDDPAVEERKNRKESDIEVWESCQVCSAKTRRKVLSDGAYLLSFGKFLEMLVYSPSLSTLSPRLCEHTTTSPRDILRHFNFAGHTATITLSTIEDVFELRVPRLQILRNGDKDREKDRLIEKPPEIKDETSTAEDEKRVLRREVMQWWQGVYDHIDKLEMSFNADRPDSWHKSLPRLPSTDDPYVEDEPTATPKAAPTGLPSHSPRAPSSPTPTEVHSIHSSSDYANSASTISDNSTSSHSSSTHSSNDSDPATLLANLRQAFQRTEQTLYIQLARTPVSALNDVRRAFLSSARGASRRLASWQKKHLRSTVEGQKVVGDMNVQEPSWWEPGCHAVPGSNVIARENDWGSIIAFTLSSSDFQQELAKLSGARSQATTAPSPPLPTATPKEAHSSFFSVFTSSTTTSPDPDQDDIIWHEPEEYTAKISRKEHPRDPTSLLSIREVLRHKNAEGTIGLGLAPSRFGSAARTASGATPRSAWAKPAVEVSMEAADGVVVSGLPETVASAGKRLLEMGAASADTPPRPEPSMSDYGSQSAFGDAHIRSGKASSIISVDSDMTIGPDSDLVASPTQLPPPVPSKSGTPQSAEENSTPSRDASPSTFAASLTNSLTTAMRFMMSSPDIPRPMTPNTHHGLLSIDALGLDERPHIKYDWTLGKRLKFSCTAYYAKQFDALRRRCGIDNVFLKSLARSANWAAEGGKSKSNFWKTSDDRYIIKTLVNAWNVADLQVLIELAPSYFRYMDATASKPTVLAKLLGFYTVEIKNLESGTTQAKADLLIMENLFYDQKISKTFDLKGIPGRKVKAGPTGVETGSKTLFDGEWIEGQQRTLTLVHPHSQVVLREAIRRDCEFLAQSNIMDYSLLLGIDAERKQIACGLVDTIGSYTFAKTLEYKAKQGLNTGKDITVIPPNEYQDRFVSAIESYFLACPDKWSRPMDGTKVPSDPAMLPCVL</sequence>
<feature type="region of interest" description="Disordered" evidence="4">
    <location>
        <begin position="1045"/>
        <end position="1066"/>
    </location>
</feature>
<reference evidence="6 7" key="1">
    <citation type="submission" date="2014-06" db="EMBL/GenBank/DDBJ databases">
        <title>Evolutionary Origins and Diversification of the Mycorrhizal Mutualists.</title>
        <authorList>
            <consortium name="DOE Joint Genome Institute"/>
            <consortium name="Mycorrhizal Genomics Consortium"/>
            <person name="Kohler A."/>
            <person name="Kuo A."/>
            <person name="Nagy L.G."/>
            <person name="Floudas D."/>
            <person name="Copeland A."/>
            <person name="Barry K.W."/>
            <person name="Cichocki N."/>
            <person name="Veneault-Fourrey C."/>
            <person name="LaButti K."/>
            <person name="Lindquist E.A."/>
            <person name="Lipzen A."/>
            <person name="Lundell T."/>
            <person name="Morin E."/>
            <person name="Murat C."/>
            <person name="Riley R."/>
            <person name="Ohm R."/>
            <person name="Sun H."/>
            <person name="Tunlid A."/>
            <person name="Henrissat B."/>
            <person name="Grigoriev I.V."/>
            <person name="Hibbett D.S."/>
            <person name="Martin F."/>
        </authorList>
    </citation>
    <scope>NUCLEOTIDE SEQUENCE [LARGE SCALE GENOMIC DNA]</scope>
    <source>
        <strain evidence="6 7">FD-325 SS-3</strain>
    </source>
</reference>
<dbReference type="OrthoDB" id="158357at2759"/>
<dbReference type="EMBL" id="KN832569">
    <property type="protein sequence ID" value="KII84857.1"/>
    <property type="molecule type" value="Genomic_DNA"/>
</dbReference>
<dbReference type="HOGENOM" id="CLU_000803_1_0_1"/>
<feature type="region of interest" description="Disordered" evidence="4">
    <location>
        <begin position="695"/>
        <end position="781"/>
    </location>
</feature>
<dbReference type="GO" id="GO:0005524">
    <property type="term" value="F:ATP binding"/>
    <property type="evidence" value="ECO:0007669"/>
    <property type="project" value="UniProtKB-UniRule"/>
</dbReference>
<feature type="compositionally biased region" description="Basic and acidic residues" evidence="4">
    <location>
        <begin position="85"/>
        <end position="110"/>
    </location>
</feature>
<dbReference type="Pfam" id="PF01504">
    <property type="entry name" value="PIP5K"/>
    <property type="match status" value="1"/>
</dbReference>
<keyword evidence="2 3" id="KW-0067">ATP-binding</keyword>
<dbReference type="InterPro" id="IPR027484">
    <property type="entry name" value="PInositol-4-P-5-kinase_N"/>
</dbReference>
<feature type="domain" description="PIPK" evidence="5">
    <location>
        <begin position="1126"/>
        <end position="1451"/>
    </location>
</feature>
<feature type="compositionally biased region" description="Polar residues" evidence="4">
    <location>
        <begin position="736"/>
        <end position="754"/>
    </location>
</feature>
<gene>
    <name evidence="6" type="ORF">PLICRDRAFT_167256</name>
</gene>
<proteinExistence type="predicted"/>
<feature type="region of interest" description="Disordered" evidence="4">
    <location>
        <begin position="322"/>
        <end position="356"/>
    </location>
</feature>
<evidence type="ECO:0000256" key="1">
    <source>
        <dbReference type="ARBA" id="ARBA00022741"/>
    </source>
</evidence>
<evidence type="ECO:0000256" key="4">
    <source>
        <dbReference type="SAM" id="MobiDB-lite"/>
    </source>
</evidence>
<dbReference type="Proteomes" id="UP000053263">
    <property type="component" value="Unassembled WGS sequence"/>
</dbReference>
<dbReference type="InterPro" id="IPR044769">
    <property type="entry name" value="PIKfyve_PIPKc"/>
</dbReference>
<dbReference type="SMART" id="SM00330">
    <property type="entry name" value="PIPKc"/>
    <property type="match status" value="1"/>
</dbReference>
<dbReference type="Gene3D" id="3.30.810.10">
    <property type="entry name" value="2-Layer Sandwich"/>
    <property type="match status" value="1"/>
</dbReference>
<feature type="region of interest" description="Disordered" evidence="4">
    <location>
        <begin position="897"/>
        <end position="918"/>
    </location>
</feature>
<keyword evidence="7" id="KW-1185">Reference proteome</keyword>
<evidence type="ECO:0000313" key="6">
    <source>
        <dbReference type="EMBL" id="KII84857.1"/>
    </source>
</evidence>
<keyword evidence="1 3" id="KW-0547">Nucleotide-binding</keyword>
<organism evidence="6 7">
    <name type="scientific">Plicaturopsis crispa FD-325 SS-3</name>
    <dbReference type="NCBI Taxonomy" id="944288"/>
    <lineage>
        <taxon>Eukaryota</taxon>
        <taxon>Fungi</taxon>
        <taxon>Dikarya</taxon>
        <taxon>Basidiomycota</taxon>
        <taxon>Agaricomycotina</taxon>
        <taxon>Agaricomycetes</taxon>
        <taxon>Agaricomycetidae</taxon>
        <taxon>Amylocorticiales</taxon>
        <taxon>Amylocorticiaceae</taxon>
        <taxon>Plicatura</taxon>
        <taxon>Plicaturopsis crispa</taxon>
    </lineage>
</organism>
<evidence type="ECO:0000256" key="3">
    <source>
        <dbReference type="PROSITE-ProRule" id="PRU00781"/>
    </source>
</evidence>
<feature type="region of interest" description="Disordered" evidence="4">
    <location>
        <begin position="641"/>
        <end position="664"/>
    </location>
</feature>
<dbReference type="PANTHER" id="PTHR45748">
    <property type="entry name" value="1-PHOSPHATIDYLINOSITOL 3-PHOSPHATE 5-KINASE-RELATED"/>
    <property type="match status" value="1"/>
</dbReference>
<accession>A0A0C9SRN6</accession>
<name>A0A0C9SRN6_PLICR</name>
<dbReference type="InterPro" id="IPR002498">
    <property type="entry name" value="PInositol-4-P-4/5-kinase_core"/>
</dbReference>
<dbReference type="PROSITE" id="PS51455">
    <property type="entry name" value="PIPK"/>
    <property type="match status" value="1"/>
</dbReference>
<dbReference type="SUPFAM" id="SSF56104">
    <property type="entry name" value="SAICAR synthase-like"/>
    <property type="match status" value="1"/>
</dbReference>
<feature type="compositionally biased region" description="Low complexity" evidence="4">
    <location>
        <begin position="755"/>
        <end position="780"/>
    </location>
</feature>
<dbReference type="GO" id="GO:0010008">
    <property type="term" value="C:endosome membrane"/>
    <property type="evidence" value="ECO:0007669"/>
    <property type="project" value="TreeGrafter"/>
</dbReference>
<evidence type="ECO:0000259" key="5">
    <source>
        <dbReference type="PROSITE" id="PS51455"/>
    </source>
</evidence>
<evidence type="ECO:0000313" key="7">
    <source>
        <dbReference type="Proteomes" id="UP000053263"/>
    </source>
</evidence>
<dbReference type="GO" id="GO:0000285">
    <property type="term" value="F:1-phosphatidylinositol-3-phosphate 5-kinase activity"/>
    <property type="evidence" value="ECO:0007669"/>
    <property type="project" value="InterPro"/>
</dbReference>
<dbReference type="GO" id="GO:0046854">
    <property type="term" value="P:phosphatidylinositol phosphate biosynthetic process"/>
    <property type="evidence" value="ECO:0007669"/>
    <property type="project" value="TreeGrafter"/>
</dbReference>
<dbReference type="Gene3D" id="3.30.800.10">
    <property type="entry name" value="Phosphatidylinositol Phosphate Kinase II Beta"/>
    <property type="match status" value="1"/>
</dbReference>
<feature type="region of interest" description="Disordered" evidence="4">
    <location>
        <begin position="1082"/>
        <end position="1129"/>
    </location>
</feature>
<dbReference type="InterPro" id="IPR027483">
    <property type="entry name" value="PInositol-4-P-4/5-kinase_C_sf"/>
</dbReference>
<dbReference type="PANTHER" id="PTHR45748:SF7">
    <property type="entry name" value="1-PHOSPHATIDYLINOSITOL 3-PHOSPHATE 5-KINASE-RELATED"/>
    <property type="match status" value="1"/>
</dbReference>
<evidence type="ECO:0000256" key="2">
    <source>
        <dbReference type="ARBA" id="ARBA00022840"/>
    </source>
</evidence>
<dbReference type="GO" id="GO:0000329">
    <property type="term" value="C:fungal-type vacuole membrane"/>
    <property type="evidence" value="ECO:0007669"/>
    <property type="project" value="TreeGrafter"/>
</dbReference>
<keyword evidence="3" id="KW-0418">Kinase</keyword>
<keyword evidence="3" id="KW-0808">Transferase</keyword>
<dbReference type="CDD" id="cd17300">
    <property type="entry name" value="PIPKc_PIKfyve"/>
    <property type="match status" value="1"/>
</dbReference>
<feature type="region of interest" description="Disordered" evidence="4">
    <location>
        <begin position="82"/>
        <end position="133"/>
    </location>
</feature>
<feature type="compositionally biased region" description="Polar residues" evidence="4">
    <location>
        <begin position="345"/>
        <end position="356"/>
    </location>
</feature>